<evidence type="ECO:0000313" key="3">
    <source>
        <dbReference type="Proteomes" id="UP001642540"/>
    </source>
</evidence>
<keyword evidence="1" id="KW-0812">Transmembrane</keyword>
<gene>
    <name evidence="2" type="ORF">ODALV1_LOCUS21332</name>
</gene>
<name>A0ABP1RDJ2_9HEXA</name>
<dbReference type="EMBL" id="CAXLJM020000072">
    <property type="protein sequence ID" value="CAL8126288.1"/>
    <property type="molecule type" value="Genomic_DNA"/>
</dbReference>
<keyword evidence="1" id="KW-0472">Membrane</keyword>
<proteinExistence type="predicted"/>
<comment type="caution">
    <text evidence="2">The sequence shown here is derived from an EMBL/GenBank/DDBJ whole genome shotgun (WGS) entry which is preliminary data.</text>
</comment>
<evidence type="ECO:0000313" key="2">
    <source>
        <dbReference type="EMBL" id="CAL8126288.1"/>
    </source>
</evidence>
<keyword evidence="1" id="KW-1133">Transmembrane helix</keyword>
<dbReference type="Proteomes" id="UP001642540">
    <property type="component" value="Unassembled WGS sequence"/>
</dbReference>
<protein>
    <submittedName>
        <fullName evidence="2">Uncharacterized protein</fullName>
    </submittedName>
</protein>
<organism evidence="2 3">
    <name type="scientific">Orchesella dallaii</name>
    <dbReference type="NCBI Taxonomy" id="48710"/>
    <lineage>
        <taxon>Eukaryota</taxon>
        <taxon>Metazoa</taxon>
        <taxon>Ecdysozoa</taxon>
        <taxon>Arthropoda</taxon>
        <taxon>Hexapoda</taxon>
        <taxon>Collembola</taxon>
        <taxon>Entomobryomorpha</taxon>
        <taxon>Entomobryoidea</taxon>
        <taxon>Orchesellidae</taxon>
        <taxon>Orchesellinae</taxon>
        <taxon>Orchesella</taxon>
    </lineage>
</organism>
<reference evidence="2 3" key="1">
    <citation type="submission" date="2024-08" db="EMBL/GenBank/DDBJ databases">
        <authorList>
            <person name="Cucini C."/>
            <person name="Frati F."/>
        </authorList>
    </citation>
    <scope>NUCLEOTIDE SEQUENCE [LARGE SCALE GENOMIC DNA]</scope>
</reference>
<evidence type="ECO:0000256" key="1">
    <source>
        <dbReference type="SAM" id="Phobius"/>
    </source>
</evidence>
<keyword evidence="3" id="KW-1185">Reference proteome</keyword>
<feature type="transmembrane region" description="Helical" evidence="1">
    <location>
        <begin position="590"/>
        <end position="610"/>
    </location>
</feature>
<accession>A0ABP1RDJ2</accession>
<sequence>MLILVNGTVVRNFKDMIPQTCLAYHVETTNTNSENNISKHNYSSFQNIILFLGDDETIRDNLSFILDYRKSKQLHLNRFKIACVVVFVDVFPNSSLNATVSLLSVPLLAFDEKIIISVNLIEFTNNDLHSFIQILRNASLQYSFQEVDESEPPPLIRSTIMLTTRNVRYIFCYMCAEHSLLSMFMSGFPRNLEDVVSQNKQINGNGHGNPMYLFSTSTGESATANLPICLSEKSLVRPAECYTSHLILKLVRQKLNFSKVEAAEDQQPTAPGVHICIMCSYPNILLLSNSKVYYNALTLIAYKHDLVVYYCSPSTNTKSLAWHTLLTPFDMSIWICLLLSSVAVSLFYRNIKYGFDLWITFLEQSFQAKWSPHLLGAILSLVIYVLDTLYQSYLTSGLTAPLEEKRIQSLDELYNSGYRYAVAPDQIRFVRSIIPKQLQQRKFSSNNATFYSIFVNFTLDINMYVPTDEENYRTLAQKKFFRALPLKMLKKILGIFSGDGKHSKLYDVICSQVEEPLWSQQIEWLVQGHMMTETRQMVETVLATGIQSFHDDLNERSVVFQIMRNFTASGKSPFRNYFHVESLGLLNSSISVAFLLFCYLIGICLVFNIFEHIYKKIDSHM</sequence>